<dbReference type="AlphaFoldDB" id="A0A7C3DLQ8"/>
<proteinExistence type="predicted"/>
<accession>A0A7C3DLQ8</accession>
<comment type="caution">
    <text evidence="2">The sequence shown here is derived from an EMBL/GenBank/DDBJ whole genome shotgun (WGS) entry which is preliminary data.</text>
</comment>
<reference evidence="2" key="1">
    <citation type="journal article" date="2020" name="mSystems">
        <title>Genome- and Community-Level Interaction Insights into Carbon Utilization and Element Cycling Functions of Hydrothermarchaeota in Hydrothermal Sediment.</title>
        <authorList>
            <person name="Zhou Z."/>
            <person name="Liu Y."/>
            <person name="Xu W."/>
            <person name="Pan J."/>
            <person name="Luo Z.H."/>
            <person name="Li M."/>
        </authorList>
    </citation>
    <scope>NUCLEOTIDE SEQUENCE [LARGE SCALE GENOMIC DNA]</scope>
    <source>
        <strain evidence="2">SpSt-524</strain>
    </source>
</reference>
<evidence type="ECO:0000256" key="1">
    <source>
        <dbReference type="SAM" id="MobiDB-lite"/>
    </source>
</evidence>
<feature type="region of interest" description="Disordered" evidence="1">
    <location>
        <begin position="88"/>
        <end position="140"/>
    </location>
</feature>
<gene>
    <name evidence="2" type="ORF">ENS82_13135</name>
</gene>
<organism evidence="2">
    <name type="scientific">Meiothermus ruber</name>
    <dbReference type="NCBI Taxonomy" id="277"/>
    <lineage>
        <taxon>Bacteria</taxon>
        <taxon>Thermotogati</taxon>
        <taxon>Deinococcota</taxon>
        <taxon>Deinococci</taxon>
        <taxon>Thermales</taxon>
        <taxon>Thermaceae</taxon>
        <taxon>Meiothermus</taxon>
    </lineage>
</organism>
<sequence length="394" mass="43635">MIARYVLTSTCLNTGTMSLTQPLRVFLQGKDRVTLKDEEGETYDVGVNWAKNRLEGLEPYYTKRRLGVNDKILLHLEGNQIVLEALTPAAKPARPRHAEAKSPSAARSSAAGAPTGERSAGEQRSWVSGEESLPEKPEKRVKVTPYPKEVIFPHKPVASETPAFSADLEALGFSRESGSAPWVFRAALGRRTFHLALAKFGEMEAKELLAYRQQGRVQYAAIVAGESSKPEALAEIAAVRPSGLAQTGLGFVSPEALQRLVKLHSVFPVGPLDIERLLREGRIDLEAIQNLEQEISGALRERSHFSAVLTLLADQPPQKVFLLADLMPMAREMNLEADQLQKVLESLSNPPFLLLKRLSPGEFLMRQSVEQTLADWIEYAQVMTRRLQGVLREP</sequence>
<dbReference type="EMBL" id="DSWI01000032">
    <property type="protein sequence ID" value="HFG21631.1"/>
    <property type="molecule type" value="Genomic_DNA"/>
</dbReference>
<name>A0A7C3DLQ8_MEIRU</name>
<protein>
    <submittedName>
        <fullName evidence="2">Uncharacterized protein</fullName>
    </submittedName>
</protein>
<feature type="compositionally biased region" description="Low complexity" evidence="1">
    <location>
        <begin position="101"/>
        <end position="113"/>
    </location>
</feature>
<evidence type="ECO:0000313" key="2">
    <source>
        <dbReference type="EMBL" id="HFG21631.1"/>
    </source>
</evidence>